<gene>
    <name evidence="1" type="ORF">C1752_01411</name>
</gene>
<accession>A0A2W1JXW7</accession>
<organism evidence="1 2">
    <name type="scientific">Acaryochloris thomasi RCC1774</name>
    <dbReference type="NCBI Taxonomy" id="1764569"/>
    <lineage>
        <taxon>Bacteria</taxon>
        <taxon>Bacillati</taxon>
        <taxon>Cyanobacteriota</taxon>
        <taxon>Cyanophyceae</taxon>
        <taxon>Acaryochloridales</taxon>
        <taxon>Acaryochloridaceae</taxon>
        <taxon>Acaryochloris</taxon>
        <taxon>Acaryochloris thomasi</taxon>
    </lineage>
</organism>
<evidence type="ECO:0000313" key="2">
    <source>
        <dbReference type="Proteomes" id="UP000248857"/>
    </source>
</evidence>
<evidence type="ECO:0000313" key="1">
    <source>
        <dbReference type="EMBL" id="PZD74404.1"/>
    </source>
</evidence>
<dbReference type="AlphaFoldDB" id="A0A2W1JXW7"/>
<dbReference type="RefSeq" id="WP_110985368.1">
    <property type="nucleotide sequence ID" value="NZ_CAWNWM010000003.1"/>
</dbReference>
<name>A0A2W1JXW7_9CYAN</name>
<comment type="caution">
    <text evidence="1">The sequence shown here is derived from an EMBL/GenBank/DDBJ whole genome shotgun (WGS) entry which is preliminary data.</text>
</comment>
<proteinExistence type="predicted"/>
<dbReference type="OrthoDB" id="425176at2"/>
<sequence length="101" mass="11552">MKARVEQEILIIDQNDLPQFKKGGSVVRNSYFWALKAIAGHAPRYGDWEYEVEVWLALKRVLLAFQESGYLGLSETQLAFAPEVMDIPDVLRAVSTWQPLE</sequence>
<dbReference type="Proteomes" id="UP000248857">
    <property type="component" value="Unassembled WGS sequence"/>
</dbReference>
<keyword evidence="2" id="KW-1185">Reference proteome</keyword>
<protein>
    <submittedName>
        <fullName evidence="1">Uncharacterized protein</fullName>
    </submittedName>
</protein>
<dbReference type="EMBL" id="PQWO01000003">
    <property type="protein sequence ID" value="PZD74404.1"/>
    <property type="molecule type" value="Genomic_DNA"/>
</dbReference>
<reference evidence="1 2" key="1">
    <citation type="journal article" date="2018" name="Sci. Rep.">
        <title>A novel species of the marine cyanobacterium Acaryochloris with a unique pigment content and lifestyle.</title>
        <authorList>
            <person name="Partensky F."/>
            <person name="Six C."/>
            <person name="Ratin M."/>
            <person name="Garczarek L."/>
            <person name="Vaulot D."/>
            <person name="Probert I."/>
            <person name="Calteau A."/>
            <person name="Gourvil P."/>
            <person name="Marie D."/>
            <person name="Grebert T."/>
            <person name="Bouchier C."/>
            <person name="Le Panse S."/>
            <person name="Gachenot M."/>
            <person name="Rodriguez F."/>
            <person name="Garrido J.L."/>
        </authorList>
    </citation>
    <scope>NUCLEOTIDE SEQUENCE [LARGE SCALE GENOMIC DNA]</scope>
    <source>
        <strain evidence="1 2">RCC1774</strain>
    </source>
</reference>